<dbReference type="OMA" id="ECASTRV"/>
<dbReference type="Pfam" id="PF00010">
    <property type="entry name" value="HLH"/>
    <property type="match status" value="1"/>
</dbReference>
<keyword evidence="2" id="KW-0805">Transcription regulation</keyword>
<evidence type="ECO:0000256" key="5">
    <source>
        <dbReference type="ARBA" id="ARBA00023242"/>
    </source>
</evidence>
<comment type="caution">
    <text evidence="8">The sequence shown here is derived from an EMBL/GenBank/DDBJ whole genome shotgun (WGS) entry which is preliminary data.</text>
</comment>
<dbReference type="GO" id="GO:0046983">
    <property type="term" value="F:protein dimerization activity"/>
    <property type="evidence" value="ECO:0007669"/>
    <property type="project" value="InterPro"/>
</dbReference>
<keyword evidence="4" id="KW-0804">Transcription</keyword>
<accession>A0A2P6SMS9</accession>
<dbReference type="InterPro" id="IPR011598">
    <property type="entry name" value="bHLH_dom"/>
</dbReference>
<protein>
    <submittedName>
        <fullName evidence="8">Putative transcription factor bHLH family</fullName>
    </submittedName>
</protein>
<evidence type="ECO:0000256" key="2">
    <source>
        <dbReference type="ARBA" id="ARBA00023015"/>
    </source>
</evidence>
<dbReference type="GO" id="GO:0090575">
    <property type="term" value="C:RNA polymerase II transcription regulator complex"/>
    <property type="evidence" value="ECO:0007669"/>
    <property type="project" value="TreeGrafter"/>
</dbReference>
<dbReference type="InterPro" id="IPR015660">
    <property type="entry name" value="MASH1/Ascl1a-like"/>
</dbReference>
<evidence type="ECO:0000259" key="7">
    <source>
        <dbReference type="PROSITE" id="PS50888"/>
    </source>
</evidence>
<comment type="subcellular location">
    <subcellularLocation>
        <location evidence="1">Nucleus</location>
    </subcellularLocation>
</comment>
<dbReference type="Gramene" id="PRQ59973">
    <property type="protein sequence ID" value="PRQ59973"/>
    <property type="gene ID" value="RchiOBHm_Chr1g0376061"/>
</dbReference>
<name>A0A2P6SMS9_ROSCH</name>
<evidence type="ECO:0000256" key="1">
    <source>
        <dbReference type="ARBA" id="ARBA00004123"/>
    </source>
</evidence>
<dbReference type="PROSITE" id="PS50888">
    <property type="entry name" value="BHLH"/>
    <property type="match status" value="1"/>
</dbReference>
<keyword evidence="5" id="KW-0539">Nucleus</keyword>
<evidence type="ECO:0000256" key="3">
    <source>
        <dbReference type="ARBA" id="ARBA00023125"/>
    </source>
</evidence>
<evidence type="ECO:0000256" key="4">
    <source>
        <dbReference type="ARBA" id="ARBA00023163"/>
    </source>
</evidence>
<sequence>MFPFPHDHQSKDMELQISSSTPHQEDFMQQDLIMMRGSHDVLPSDLQGRSLSNINISEANINNMAADSDERKIMRRDNERQRRQVMAIRTASLRSLLPLELIKGKRSITEHINEAVNYIKQLKEKIQELNAKREELRRVYKHYSSSAHDFSPEIDENLGTKSTSNIMVGLTCWGGVEIVASTNGTNCSELEGFSLSGVLKALLAEGLTVVECASTTANQRLIHSIQCEVWLLVPLN</sequence>
<proteinExistence type="predicted"/>
<keyword evidence="3" id="KW-0238">DNA-binding</keyword>
<dbReference type="PANTHER" id="PTHR13935:SF106">
    <property type="entry name" value="ACHAETE-SCUTE COMPLEX PROTEIN T5-RELATED"/>
    <property type="match status" value="1"/>
</dbReference>
<organism evidence="8 9">
    <name type="scientific">Rosa chinensis</name>
    <name type="common">China rose</name>
    <dbReference type="NCBI Taxonomy" id="74649"/>
    <lineage>
        <taxon>Eukaryota</taxon>
        <taxon>Viridiplantae</taxon>
        <taxon>Streptophyta</taxon>
        <taxon>Embryophyta</taxon>
        <taxon>Tracheophyta</taxon>
        <taxon>Spermatophyta</taxon>
        <taxon>Magnoliopsida</taxon>
        <taxon>eudicotyledons</taxon>
        <taxon>Gunneridae</taxon>
        <taxon>Pentapetalae</taxon>
        <taxon>rosids</taxon>
        <taxon>fabids</taxon>
        <taxon>Rosales</taxon>
        <taxon>Rosaceae</taxon>
        <taxon>Rosoideae</taxon>
        <taxon>Rosoideae incertae sedis</taxon>
        <taxon>Rosa</taxon>
    </lineage>
</organism>
<keyword evidence="9" id="KW-1185">Reference proteome</keyword>
<feature type="domain" description="BHLH" evidence="7">
    <location>
        <begin position="70"/>
        <end position="122"/>
    </location>
</feature>
<evidence type="ECO:0000313" key="8">
    <source>
        <dbReference type="EMBL" id="PRQ59973.1"/>
    </source>
</evidence>
<dbReference type="EMBL" id="PDCK01000039">
    <property type="protein sequence ID" value="PRQ59973.1"/>
    <property type="molecule type" value="Genomic_DNA"/>
</dbReference>
<feature type="coiled-coil region" evidence="6">
    <location>
        <begin position="112"/>
        <end position="146"/>
    </location>
</feature>
<reference evidence="8 9" key="1">
    <citation type="journal article" date="2018" name="Nat. Genet.">
        <title>The Rosa genome provides new insights in the design of modern roses.</title>
        <authorList>
            <person name="Bendahmane M."/>
        </authorList>
    </citation>
    <scope>NUCLEOTIDE SEQUENCE [LARGE SCALE GENOMIC DNA]</scope>
    <source>
        <strain evidence="9">cv. Old Blush</strain>
    </source>
</reference>
<dbReference type="AlphaFoldDB" id="A0A2P6SMS9"/>
<dbReference type="SUPFAM" id="SSF47459">
    <property type="entry name" value="HLH, helix-loop-helix DNA-binding domain"/>
    <property type="match status" value="1"/>
</dbReference>
<dbReference type="Proteomes" id="UP000238479">
    <property type="component" value="Chromosome 1"/>
</dbReference>
<dbReference type="GO" id="GO:0000981">
    <property type="term" value="F:DNA-binding transcription factor activity, RNA polymerase II-specific"/>
    <property type="evidence" value="ECO:0007669"/>
    <property type="project" value="TreeGrafter"/>
</dbReference>
<gene>
    <name evidence="8" type="ORF">RchiOBHm_Chr1g0376061</name>
</gene>
<dbReference type="Gene3D" id="4.10.280.10">
    <property type="entry name" value="Helix-loop-helix DNA-binding domain"/>
    <property type="match status" value="1"/>
</dbReference>
<evidence type="ECO:0000313" key="9">
    <source>
        <dbReference type="Proteomes" id="UP000238479"/>
    </source>
</evidence>
<keyword evidence="6" id="KW-0175">Coiled coil</keyword>
<evidence type="ECO:0000256" key="6">
    <source>
        <dbReference type="SAM" id="Coils"/>
    </source>
</evidence>
<dbReference type="CDD" id="cd18914">
    <property type="entry name" value="bHLH_AtORG2_like"/>
    <property type="match status" value="1"/>
</dbReference>
<dbReference type="GO" id="GO:0000977">
    <property type="term" value="F:RNA polymerase II transcription regulatory region sequence-specific DNA binding"/>
    <property type="evidence" value="ECO:0007669"/>
    <property type="project" value="TreeGrafter"/>
</dbReference>
<dbReference type="InterPro" id="IPR036638">
    <property type="entry name" value="HLH_DNA-bd_sf"/>
</dbReference>
<dbReference type="PANTHER" id="PTHR13935">
    <property type="entry name" value="ACHAETE-SCUTE TRANSCRIPTION FACTOR-RELATED"/>
    <property type="match status" value="1"/>
</dbReference>